<evidence type="ECO:0000313" key="2">
    <source>
        <dbReference type="Proteomes" id="UP000193144"/>
    </source>
</evidence>
<sequence length="137" mass="15658">MIDLFVDRGATLEVADDFFKHEGAIHLAVARDNIAVLPIFRSLVQQKFPSIQLDTMLPDLLQLALSVKARNATKWLIVFGATKSWKSEVCLSTFNKVRQYYSYQPLETTILNDWVEEAAMILKSRILVMYPTHLSDI</sequence>
<proteinExistence type="predicted"/>
<comment type="caution">
    <text evidence="1">The sequence shown here is derived from an EMBL/GenBank/DDBJ whole genome shotgun (WGS) entry which is preliminary data.</text>
</comment>
<dbReference type="EMBL" id="MCFA01000079">
    <property type="protein sequence ID" value="ORY10005.1"/>
    <property type="molecule type" value="Genomic_DNA"/>
</dbReference>
<dbReference type="AlphaFoldDB" id="A0A1Y1ZJK1"/>
<dbReference type="Proteomes" id="UP000193144">
    <property type="component" value="Unassembled WGS sequence"/>
</dbReference>
<keyword evidence="2" id="KW-1185">Reference proteome</keyword>
<accession>A0A1Y1ZJK1</accession>
<evidence type="ECO:0000313" key="1">
    <source>
        <dbReference type="EMBL" id="ORY10005.1"/>
    </source>
</evidence>
<name>A0A1Y1ZJK1_9PLEO</name>
<organism evidence="1 2">
    <name type="scientific">Clohesyomyces aquaticus</name>
    <dbReference type="NCBI Taxonomy" id="1231657"/>
    <lineage>
        <taxon>Eukaryota</taxon>
        <taxon>Fungi</taxon>
        <taxon>Dikarya</taxon>
        <taxon>Ascomycota</taxon>
        <taxon>Pezizomycotina</taxon>
        <taxon>Dothideomycetes</taxon>
        <taxon>Pleosporomycetidae</taxon>
        <taxon>Pleosporales</taxon>
        <taxon>Lindgomycetaceae</taxon>
        <taxon>Clohesyomyces</taxon>
    </lineage>
</organism>
<gene>
    <name evidence="1" type="ORF">BCR34DRAFT_602465</name>
</gene>
<reference evidence="1 2" key="1">
    <citation type="submission" date="2016-07" db="EMBL/GenBank/DDBJ databases">
        <title>Pervasive Adenine N6-methylation of Active Genes in Fungi.</title>
        <authorList>
            <consortium name="DOE Joint Genome Institute"/>
            <person name="Mondo S.J."/>
            <person name="Dannebaum R.O."/>
            <person name="Kuo R.C."/>
            <person name="Labutti K."/>
            <person name="Haridas S."/>
            <person name="Kuo A."/>
            <person name="Salamov A."/>
            <person name="Ahrendt S.R."/>
            <person name="Lipzen A."/>
            <person name="Sullivan W."/>
            <person name="Andreopoulos W.B."/>
            <person name="Clum A."/>
            <person name="Lindquist E."/>
            <person name="Daum C."/>
            <person name="Ramamoorthy G.K."/>
            <person name="Gryganskyi A."/>
            <person name="Culley D."/>
            <person name="Magnuson J.K."/>
            <person name="James T.Y."/>
            <person name="O'Malley M.A."/>
            <person name="Stajich J.E."/>
            <person name="Spatafora J.W."/>
            <person name="Visel A."/>
            <person name="Grigoriev I.V."/>
        </authorList>
    </citation>
    <scope>NUCLEOTIDE SEQUENCE [LARGE SCALE GENOMIC DNA]</scope>
    <source>
        <strain evidence="1 2">CBS 115471</strain>
    </source>
</reference>
<protein>
    <submittedName>
        <fullName evidence="1">Uncharacterized protein</fullName>
    </submittedName>
</protein>